<comment type="caution">
    <text evidence="1">The sequence shown here is derived from an EMBL/GenBank/DDBJ whole genome shotgun (WGS) entry which is preliminary data.</text>
</comment>
<keyword evidence="2" id="KW-1185">Reference proteome</keyword>
<proteinExistence type="predicted"/>
<evidence type="ECO:0000313" key="2">
    <source>
        <dbReference type="Proteomes" id="UP001231362"/>
    </source>
</evidence>
<dbReference type="EMBL" id="JAUSTU010000055">
    <property type="protein sequence ID" value="MDQ0157992.1"/>
    <property type="molecule type" value="Genomic_DNA"/>
</dbReference>
<dbReference type="InterPro" id="IPR029035">
    <property type="entry name" value="DHS-like_NAD/FAD-binding_dom"/>
</dbReference>
<dbReference type="Proteomes" id="UP001231362">
    <property type="component" value="Unassembled WGS sequence"/>
</dbReference>
<dbReference type="RefSeq" id="WP_307152417.1">
    <property type="nucleotide sequence ID" value="NZ_JAUSTU010000055.1"/>
</dbReference>
<name>A0ABT9VAM1_9BACL</name>
<accession>A0ABT9VAM1</accession>
<evidence type="ECO:0008006" key="3">
    <source>
        <dbReference type="Google" id="ProtNLM"/>
    </source>
</evidence>
<reference evidence="1 2" key="1">
    <citation type="submission" date="2023-07" db="EMBL/GenBank/DDBJ databases">
        <title>Genomic Encyclopedia of Type Strains, Phase IV (KMG-IV): sequencing the most valuable type-strain genomes for metagenomic binning, comparative biology and taxonomic classification.</title>
        <authorList>
            <person name="Goeker M."/>
        </authorList>
    </citation>
    <scope>NUCLEOTIDE SEQUENCE [LARGE SCALE GENOMIC DNA]</scope>
    <source>
        <strain evidence="1 2">DSM 23948</strain>
    </source>
</reference>
<dbReference type="SUPFAM" id="SSF52467">
    <property type="entry name" value="DHS-like NAD/FAD-binding domain"/>
    <property type="match status" value="1"/>
</dbReference>
<organism evidence="1 2">
    <name type="scientific">Anoxybacillus andreesenii</name>
    <dbReference type="NCBI Taxonomy" id="1325932"/>
    <lineage>
        <taxon>Bacteria</taxon>
        <taxon>Bacillati</taxon>
        <taxon>Bacillota</taxon>
        <taxon>Bacilli</taxon>
        <taxon>Bacillales</taxon>
        <taxon>Anoxybacillaceae</taxon>
        <taxon>Anoxybacillus</taxon>
    </lineage>
</organism>
<sequence>MNSEEFEIIMKQRPHVVLLGAGASVAAIPNGDKKGKQTSVMAGFIEKLGMTDSINEIRLQTESDNLEDIYSELKSRPECEAITLELEKKIYSYFFDFEIPDEPTIYDFMLLSLTKKDLVATFNWDPLLLQAYKRVYQYTDNLPKLAFLHGNVYVGICHEHKRGGLIQNNCPICGKSFEPTNLLYPVKEKDYTNDIFIRDNWNITKHYLKSAYMFTIFGYSAPKTDVSAIELLKEAWGTVEKRNLEEIEIIDIRPEEELRETWDEFIHTHHYKTHTDLFSSSLGKFPRRTCEATFDMLMNVKWLDGSKGFKNEMSFEDIGTYINNLLVEENKRGKILSNPYLAKINS</sequence>
<protein>
    <recommendedName>
        <fullName evidence="3">Deacetylase sirtuin-type domain-containing protein</fullName>
    </recommendedName>
</protein>
<evidence type="ECO:0000313" key="1">
    <source>
        <dbReference type="EMBL" id="MDQ0157992.1"/>
    </source>
</evidence>
<gene>
    <name evidence="1" type="ORF">J2S07_004367</name>
</gene>